<evidence type="ECO:0000256" key="2">
    <source>
        <dbReference type="ARBA" id="ARBA00022840"/>
    </source>
</evidence>
<dbReference type="Pfam" id="PF00005">
    <property type="entry name" value="ABC_tran"/>
    <property type="match status" value="1"/>
</dbReference>
<dbReference type="SUPFAM" id="SSF52540">
    <property type="entry name" value="P-loop containing nucleoside triphosphate hydrolases"/>
    <property type="match status" value="1"/>
</dbReference>
<evidence type="ECO:0000313" key="4">
    <source>
        <dbReference type="EMBL" id="KAL5108623.1"/>
    </source>
</evidence>
<keyword evidence="1" id="KW-0547">Nucleotide-binding</keyword>
<dbReference type="InterPro" id="IPR027417">
    <property type="entry name" value="P-loop_NTPase"/>
</dbReference>
<protein>
    <recommendedName>
        <fullName evidence="3">ABC transporter domain-containing protein</fullName>
    </recommendedName>
</protein>
<sequence>MVRMMETFKPPVAISLLMTFTNFLNLSTGQKQLFSLARALRRGNKILLIDEATAIVDSASRLPFFSYMDEVMVMESGRLIKHGAPYALLDPAGAAEVLRRSGIAPAESYTAVHSTGSGAFSAMLQQTGEETAAQLAAEAKRNYLQKLA</sequence>
<name>A0ABR4QH31_9CEST</name>
<evidence type="ECO:0000313" key="5">
    <source>
        <dbReference type="Proteomes" id="UP001651158"/>
    </source>
</evidence>
<dbReference type="InterPro" id="IPR003439">
    <property type="entry name" value="ABC_transporter-like_ATP-bd"/>
</dbReference>
<gene>
    <name evidence="4" type="ORF">TcWFU_002524</name>
</gene>
<dbReference type="EMBL" id="JAKROA010000003">
    <property type="protein sequence ID" value="KAL5108623.1"/>
    <property type="molecule type" value="Genomic_DNA"/>
</dbReference>
<dbReference type="Proteomes" id="UP001651158">
    <property type="component" value="Unassembled WGS sequence"/>
</dbReference>
<feature type="domain" description="ABC transporter" evidence="3">
    <location>
        <begin position="24"/>
        <end position="54"/>
    </location>
</feature>
<keyword evidence="2" id="KW-0067">ATP-binding</keyword>
<proteinExistence type="predicted"/>
<dbReference type="Gene3D" id="3.40.50.300">
    <property type="entry name" value="P-loop containing nucleotide triphosphate hydrolases"/>
    <property type="match status" value="1"/>
</dbReference>
<accession>A0ABR4QH31</accession>
<keyword evidence="5" id="KW-1185">Reference proteome</keyword>
<reference evidence="4 5" key="1">
    <citation type="journal article" date="2022" name="Front. Cell. Infect. Microbiol.">
        <title>The Genomes of Two Strains of Taenia crassiceps the Animal Model for the Study of Human Cysticercosis.</title>
        <authorList>
            <person name="Bobes R.J."/>
            <person name="Estrada K."/>
            <person name="Rios-Valencia D.G."/>
            <person name="Calderon-Gallegos A."/>
            <person name="de la Torre P."/>
            <person name="Carrero J.C."/>
            <person name="Sanchez-Flores A."/>
            <person name="Laclette J.P."/>
        </authorList>
    </citation>
    <scope>NUCLEOTIDE SEQUENCE [LARGE SCALE GENOMIC DNA]</scope>
    <source>
        <strain evidence="4">WFUcys</strain>
    </source>
</reference>
<dbReference type="PANTHER" id="PTHR24223">
    <property type="entry name" value="ATP-BINDING CASSETTE SUB-FAMILY C"/>
    <property type="match status" value="1"/>
</dbReference>
<organism evidence="4 5">
    <name type="scientific">Taenia crassiceps</name>
    <dbReference type="NCBI Taxonomy" id="6207"/>
    <lineage>
        <taxon>Eukaryota</taxon>
        <taxon>Metazoa</taxon>
        <taxon>Spiralia</taxon>
        <taxon>Lophotrochozoa</taxon>
        <taxon>Platyhelminthes</taxon>
        <taxon>Cestoda</taxon>
        <taxon>Eucestoda</taxon>
        <taxon>Cyclophyllidea</taxon>
        <taxon>Taeniidae</taxon>
        <taxon>Taenia</taxon>
    </lineage>
</organism>
<evidence type="ECO:0000259" key="3">
    <source>
        <dbReference type="Pfam" id="PF00005"/>
    </source>
</evidence>
<dbReference type="InterPro" id="IPR050173">
    <property type="entry name" value="ABC_transporter_C-like"/>
</dbReference>
<evidence type="ECO:0000256" key="1">
    <source>
        <dbReference type="ARBA" id="ARBA00022741"/>
    </source>
</evidence>
<comment type="caution">
    <text evidence="4">The sequence shown here is derived from an EMBL/GenBank/DDBJ whole genome shotgun (WGS) entry which is preliminary data.</text>
</comment>